<evidence type="ECO:0000313" key="2">
    <source>
        <dbReference type="Proteomes" id="UP000499080"/>
    </source>
</evidence>
<name>A0A4Y2T615_ARAVE</name>
<dbReference type="EMBL" id="BGPR01026391">
    <property type="protein sequence ID" value="GBN96074.1"/>
    <property type="molecule type" value="Genomic_DNA"/>
</dbReference>
<proteinExistence type="predicted"/>
<dbReference type="OrthoDB" id="6435658at2759"/>
<dbReference type="Gene3D" id="3.60.10.10">
    <property type="entry name" value="Endonuclease/exonuclease/phosphatase"/>
    <property type="match status" value="1"/>
</dbReference>
<dbReference type="SUPFAM" id="SSF56219">
    <property type="entry name" value="DNase I-like"/>
    <property type="match status" value="1"/>
</dbReference>
<accession>A0A4Y2T615</accession>
<evidence type="ECO:0008006" key="3">
    <source>
        <dbReference type="Google" id="ProtNLM"/>
    </source>
</evidence>
<organism evidence="1 2">
    <name type="scientific">Araneus ventricosus</name>
    <name type="common">Orbweaver spider</name>
    <name type="synonym">Epeira ventricosa</name>
    <dbReference type="NCBI Taxonomy" id="182803"/>
    <lineage>
        <taxon>Eukaryota</taxon>
        <taxon>Metazoa</taxon>
        <taxon>Ecdysozoa</taxon>
        <taxon>Arthropoda</taxon>
        <taxon>Chelicerata</taxon>
        <taxon>Arachnida</taxon>
        <taxon>Araneae</taxon>
        <taxon>Araneomorphae</taxon>
        <taxon>Entelegynae</taxon>
        <taxon>Araneoidea</taxon>
        <taxon>Araneidae</taxon>
        <taxon>Araneus</taxon>
    </lineage>
</organism>
<dbReference type="Proteomes" id="UP000499080">
    <property type="component" value="Unassembled WGS sequence"/>
</dbReference>
<gene>
    <name evidence="1" type="ORF">AVEN_204637_1</name>
</gene>
<evidence type="ECO:0000313" key="1">
    <source>
        <dbReference type="EMBL" id="GBN96074.1"/>
    </source>
</evidence>
<dbReference type="AlphaFoldDB" id="A0A4Y2T615"/>
<reference evidence="1 2" key="1">
    <citation type="journal article" date="2019" name="Sci. Rep.">
        <title>Orb-weaving spider Araneus ventricosus genome elucidates the spidroin gene catalogue.</title>
        <authorList>
            <person name="Kono N."/>
            <person name="Nakamura H."/>
            <person name="Ohtoshi R."/>
            <person name="Moran D.A.P."/>
            <person name="Shinohara A."/>
            <person name="Yoshida Y."/>
            <person name="Fujiwara M."/>
            <person name="Mori M."/>
            <person name="Tomita M."/>
            <person name="Arakawa K."/>
        </authorList>
    </citation>
    <scope>NUCLEOTIDE SEQUENCE [LARGE SCALE GENOMIC DNA]</scope>
</reference>
<protein>
    <recommendedName>
        <fullName evidence="3">Endonuclease/exonuclease/phosphatase domain-containing protein</fullName>
    </recommendedName>
</protein>
<comment type="caution">
    <text evidence="1">The sequence shown here is derived from an EMBL/GenBank/DDBJ whole genome shotgun (WGS) entry which is preliminary data.</text>
</comment>
<dbReference type="InterPro" id="IPR036691">
    <property type="entry name" value="Endo/exonu/phosph_ase_sf"/>
</dbReference>
<keyword evidence="2" id="KW-1185">Reference proteome</keyword>
<sequence length="193" mass="21484">MSDSPLDIHAVSVVAQAKKDCVPGLGRGLGSKNKLQSPNTLKILQFNINGISTCAAKIKLAEGQDVQIIALQETKLKINSTLKIKGYHIYRTDRRNKSGGGLAFLIRGINYQSIDINTRIINNTNLEIQGITVTWRGRPLNIFNMYHPPDLKSLPNEILDLFVESSICIGDLNAKQPTWGSTKKKKKYKPERN</sequence>